<comment type="caution">
    <text evidence="1">The sequence shown here is derived from an EMBL/GenBank/DDBJ whole genome shotgun (WGS) entry which is preliminary data.</text>
</comment>
<dbReference type="Gene3D" id="1.10.1220.10">
    <property type="entry name" value="Met repressor-like"/>
    <property type="match status" value="1"/>
</dbReference>
<dbReference type="GO" id="GO:0006355">
    <property type="term" value="P:regulation of DNA-templated transcription"/>
    <property type="evidence" value="ECO:0007669"/>
    <property type="project" value="InterPro"/>
</dbReference>
<dbReference type="AlphaFoldDB" id="A0A366K818"/>
<accession>A0A366K818</accession>
<dbReference type="RefSeq" id="WP_127975642.1">
    <property type="nucleotide sequence ID" value="NZ_PDCG01000003.1"/>
</dbReference>
<evidence type="ECO:0000313" key="1">
    <source>
        <dbReference type="EMBL" id="RBP97876.1"/>
    </source>
</evidence>
<sequence length="85" mass="9300">MRGNMSAYTPQTSSPEEAQAILQNTSPTAPAARGKIKRCKGGKAMVSARIPPDLRVEFKAACVRMDRPMEECMAEAMAQWLQTAE</sequence>
<proteinExistence type="predicted"/>
<organism evidence="1 2">
    <name type="scientific">Bifidobacterium aemilianum</name>
    <dbReference type="NCBI Taxonomy" id="2493120"/>
    <lineage>
        <taxon>Bacteria</taxon>
        <taxon>Bacillati</taxon>
        <taxon>Actinomycetota</taxon>
        <taxon>Actinomycetes</taxon>
        <taxon>Bifidobacteriales</taxon>
        <taxon>Bifidobacteriaceae</taxon>
        <taxon>Bifidobacterium</taxon>
    </lineage>
</organism>
<evidence type="ECO:0000313" key="2">
    <source>
        <dbReference type="Proteomes" id="UP000252530"/>
    </source>
</evidence>
<keyword evidence="2" id="KW-1185">Reference proteome</keyword>
<reference evidence="1 2" key="1">
    <citation type="submission" date="2017-10" db="EMBL/GenBank/DDBJ databases">
        <title>Bifidobacterium xylocopum sp. nov. and Bifidobacterium aemilianum sp. nov., from the carpenter bee (Xylocopa violacea) digestive tract.</title>
        <authorList>
            <person name="Alberoni D."/>
            <person name="Baffoni L."/>
            <person name="Di Gioia D."/>
            <person name="Gaggia F."/>
            <person name="Biavati B."/>
        </authorList>
    </citation>
    <scope>NUCLEOTIDE SEQUENCE [LARGE SCALE GENOMIC DNA]</scope>
    <source>
        <strain evidence="1 2">XV10</strain>
    </source>
</reference>
<name>A0A366K818_9BIFI</name>
<dbReference type="SUPFAM" id="SSF47598">
    <property type="entry name" value="Ribbon-helix-helix"/>
    <property type="match status" value="1"/>
</dbReference>
<gene>
    <name evidence="1" type="ORF">CRD60_04645</name>
</gene>
<dbReference type="OrthoDB" id="3234361at2"/>
<dbReference type="InterPro" id="IPR010985">
    <property type="entry name" value="Ribbon_hlx_hlx"/>
</dbReference>
<dbReference type="Proteomes" id="UP000252530">
    <property type="component" value="Unassembled WGS sequence"/>
</dbReference>
<dbReference type="EMBL" id="PDCG01000003">
    <property type="protein sequence ID" value="RBP97876.1"/>
    <property type="molecule type" value="Genomic_DNA"/>
</dbReference>
<dbReference type="InterPro" id="IPR013321">
    <property type="entry name" value="Arc_rbn_hlx_hlx"/>
</dbReference>
<protein>
    <submittedName>
        <fullName evidence="1">Uncharacterized protein</fullName>
    </submittedName>
</protein>